<evidence type="ECO:0000256" key="1">
    <source>
        <dbReference type="SAM" id="MobiDB-lite"/>
    </source>
</evidence>
<comment type="caution">
    <text evidence="2">The sequence shown here is derived from an EMBL/GenBank/DDBJ whole genome shotgun (WGS) entry which is preliminary data.</text>
</comment>
<name>A0A4Y7T2D9_COPMI</name>
<dbReference type="Proteomes" id="UP000298030">
    <property type="component" value="Unassembled WGS sequence"/>
</dbReference>
<reference evidence="2 3" key="1">
    <citation type="journal article" date="2019" name="Nat. Ecol. Evol.">
        <title>Megaphylogeny resolves global patterns of mushroom evolution.</title>
        <authorList>
            <person name="Varga T."/>
            <person name="Krizsan K."/>
            <person name="Foldi C."/>
            <person name="Dima B."/>
            <person name="Sanchez-Garcia M."/>
            <person name="Sanchez-Ramirez S."/>
            <person name="Szollosi G.J."/>
            <person name="Szarkandi J.G."/>
            <person name="Papp V."/>
            <person name="Albert L."/>
            <person name="Andreopoulos W."/>
            <person name="Angelini C."/>
            <person name="Antonin V."/>
            <person name="Barry K.W."/>
            <person name="Bougher N.L."/>
            <person name="Buchanan P."/>
            <person name="Buyck B."/>
            <person name="Bense V."/>
            <person name="Catcheside P."/>
            <person name="Chovatia M."/>
            <person name="Cooper J."/>
            <person name="Damon W."/>
            <person name="Desjardin D."/>
            <person name="Finy P."/>
            <person name="Geml J."/>
            <person name="Haridas S."/>
            <person name="Hughes K."/>
            <person name="Justo A."/>
            <person name="Karasinski D."/>
            <person name="Kautmanova I."/>
            <person name="Kiss B."/>
            <person name="Kocsube S."/>
            <person name="Kotiranta H."/>
            <person name="LaButti K.M."/>
            <person name="Lechner B.E."/>
            <person name="Liimatainen K."/>
            <person name="Lipzen A."/>
            <person name="Lukacs Z."/>
            <person name="Mihaltcheva S."/>
            <person name="Morgado L.N."/>
            <person name="Niskanen T."/>
            <person name="Noordeloos M.E."/>
            <person name="Ohm R.A."/>
            <person name="Ortiz-Santana B."/>
            <person name="Ovrebo C."/>
            <person name="Racz N."/>
            <person name="Riley R."/>
            <person name="Savchenko A."/>
            <person name="Shiryaev A."/>
            <person name="Soop K."/>
            <person name="Spirin V."/>
            <person name="Szebenyi C."/>
            <person name="Tomsovsky M."/>
            <person name="Tulloss R.E."/>
            <person name="Uehling J."/>
            <person name="Grigoriev I.V."/>
            <person name="Vagvolgyi C."/>
            <person name="Papp T."/>
            <person name="Martin F.M."/>
            <person name="Miettinen O."/>
            <person name="Hibbett D.S."/>
            <person name="Nagy L.G."/>
        </authorList>
    </citation>
    <scope>NUCLEOTIDE SEQUENCE [LARGE SCALE GENOMIC DNA]</scope>
    <source>
        <strain evidence="2 3">FP101781</strain>
    </source>
</reference>
<proteinExistence type="predicted"/>
<protein>
    <submittedName>
        <fullName evidence="2">Uncharacterized protein</fullName>
    </submittedName>
</protein>
<feature type="compositionally biased region" description="Low complexity" evidence="1">
    <location>
        <begin position="139"/>
        <end position="149"/>
    </location>
</feature>
<keyword evidence="3" id="KW-1185">Reference proteome</keyword>
<feature type="region of interest" description="Disordered" evidence="1">
    <location>
        <begin position="125"/>
        <end position="152"/>
    </location>
</feature>
<dbReference type="EMBL" id="QPFP01000038">
    <property type="protein sequence ID" value="TEB27699.1"/>
    <property type="molecule type" value="Genomic_DNA"/>
</dbReference>
<evidence type="ECO:0000313" key="3">
    <source>
        <dbReference type="Proteomes" id="UP000298030"/>
    </source>
</evidence>
<organism evidence="2 3">
    <name type="scientific">Coprinellus micaceus</name>
    <name type="common">Glistening ink-cap mushroom</name>
    <name type="synonym">Coprinus micaceus</name>
    <dbReference type="NCBI Taxonomy" id="71717"/>
    <lineage>
        <taxon>Eukaryota</taxon>
        <taxon>Fungi</taxon>
        <taxon>Dikarya</taxon>
        <taxon>Basidiomycota</taxon>
        <taxon>Agaricomycotina</taxon>
        <taxon>Agaricomycetes</taxon>
        <taxon>Agaricomycetidae</taxon>
        <taxon>Agaricales</taxon>
        <taxon>Agaricineae</taxon>
        <taxon>Psathyrellaceae</taxon>
        <taxon>Coprinellus</taxon>
    </lineage>
</organism>
<evidence type="ECO:0000313" key="2">
    <source>
        <dbReference type="EMBL" id="TEB27699.1"/>
    </source>
</evidence>
<accession>A0A4Y7T2D9</accession>
<sequence length="190" mass="20819">MRSRDGEVPCAISYYLEPSIVAAYWLYMGQEYLSPLAFQELKMVLSCMDRLFCPTFGMGRVFSRRNGVAPLYPIVRCLNYWFLLMQDGSAGHRRLLTSAPEECGLYGGDVTRHAGLSLSPISILSRSEGTGGAPKKGKLGAPPGAGHPKQAGVTPLRRAVPQFHPPLKCHAPEFVPSIQSATECRLRPLV</sequence>
<dbReference type="AlphaFoldDB" id="A0A4Y7T2D9"/>
<gene>
    <name evidence="2" type="ORF">FA13DRAFT_1712416</name>
</gene>